<evidence type="ECO:0000256" key="4">
    <source>
        <dbReference type="ARBA" id="ARBA00022989"/>
    </source>
</evidence>
<name>A0A173V0W9_EUBRA</name>
<comment type="subcellular location">
    <subcellularLocation>
        <location evidence="1">Cell membrane</location>
        <topology evidence="1">Single-pass membrane protein</topology>
    </subcellularLocation>
</comment>
<evidence type="ECO:0000256" key="2">
    <source>
        <dbReference type="ARBA" id="ARBA00022475"/>
    </source>
</evidence>
<evidence type="ECO:0000313" key="10">
    <source>
        <dbReference type="Proteomes" id="UP000095492"/>
    </source>
</evidence>
<dbReference type="Proteomes" id="UP000431304">
    <property type="component" value="Unassembled WGS sequence"/>
</dbReference>
<evidence type="ECO:0000259" key="7">
    <source>
        <dbReference type="Pfam" id="PF04024"/>
    </source>
</evidence>
<proteinExistence type="predicted"/>
<dbReference type="EMBL" id="CYYA01000019">
    <property type="protein sequence ID" value="CUN20959.1"/>
    <property type="molecule type" value="Genomic_DNA"/>
</dbReference>
<keyword evidence="8" id="KW-0238">DNA-binding</keyword>
<evidence type="ECO:0000256" key="5">
    <source>
        <dbReference type="ARBA" id="ARBA00023136"/>
    </source>
</evidence>
<evidence type="ECO:0000313" key="8">
    <source>
        <dbReference type="EMBL" id="CUN20959.1"/>
    </source>
</evidence>
<sequence length="63" mass="6829">MNKKLYKSEDNKVLCGVCGGLGEFLGIDPTIIRLIWVVLAFAAGSGLLIYLLAAVIIPRRPLD</sequence>
<evidence type="ECO:0000256" key="3">
    <source>
        <dbReference type="ARBA" id="ARBA00022692"/>
    </source>
</evidence>
<dbReference type="RefSeq" id="WP_021738409.1">
    <property type="nucleotide sequence ID" value="NZ_CABKSU010000030.1"/>
</dbReference>
<dbReference type="InterPro" id="IPR007168">
    <property type="entry name" value="Phageshock_PspC_N"/>
</dbReference>
<dbReference type="PANTHER" id="PTHR33885">
    <property type="entry name" value="PHAGE SHOCK PROTEIN C"/>
    <property type="match status" value="1"/>
</dbReference>
<evidence type="ECO:0000313" key="11">
    <source>
        <dbReference type="Proteomes" id="UP000431304"/>
    </source>
</evidence>
<dbReference type="Pfam" id="PF04024">
    <property type="entry name" value="PspC"/>
    <property type="match status" value="1"/>
</dbReference>
<dbReference type="EMBL" id="WKRA01000023">
    <property type="protein sequence ID" value="MSD16892.1"/>
    <property type="molecule type" value="Genomic_DNA"/>
</dbReference>
<evidence type="ECO:0000256" key="6">
    <source>
        <dbReference type="SAM" id="Phobius"/>
    </source>
</evidence>
<dbReference type="AlphaFoldDB" id="A0A173V0W9"/>
<evidence type="ECO:0000256" key="1">
    <source>
        <dbReference type="ARBA" id="ARBA00004162"/>
    </source>
</evidence>
<dbReference type="Proteomes" id="UP000095492">
    <property type="component" value="Unassembled WGS sequence"/>
</dbReference>
<dbReference type="OrthoDB" id="9815286at2"/>
<dbReference type="GeneID" id="42785912"/>
<keyword evidence="5 6" id="KW-0472">Membrane</keyword>
<evidence type="ECO:0000313" key="9">
    <source>
        <dbReference type="EMBL" id="MSD16892.1"/>
    </source>
</evidence>
<gene>
    <name evidence="8" type="ORF">ERS852448_02427</name>
    <name evidence="9" type="ORF">GKE72_12655</name>
</gene>
<reference evidence="9 11" key="2">
    <citation type="journal article" date="2019" name="Nat. Med.">
        <title>A library of human gut bacterial isolates paired with longitudinal multiomics data enables mechanistic microbiome research.</title>
        <authorList>
            <person name="Poyet M."/>
            <person name="Groussin M."/>
            <person name="Gibbons S.M."/>
            <person name="Avila-Pacheco J."/>
            <person name="Jiang X."/>
            <person name="Kearney S.M."/>
            <person name="Perrotta A.R."/>
            <person name="Berdy B."/>
            <person name="Zhao S."/>
            <person name="Lieberman T.D."/>
            <person name="Swanson P.K."/>
            <person name="Smith M."/>
            <person name="Roesemann S."/>
            <person name="Alexander J.E."/>
            <person name="Rich S.A."/>
            <person name="Livny J."/>
            <person name="Vlamakis H."/>
            <person name="Clish C."/>
            <person name="Bullock K."/>
            <person name="Deik A."/>
            <person name="Scott J."/>
            <person name="Pierce K.A."/>
            <person name="Xavier R.J."/>
            <person name="Alm E.J."/>
        </authorList>
    </citation>
    <scope>NUCLEOTIDE SEQUENCE [LARGE SCALE GENOMIC DNA]</scope>
    <source>
        <strain evidence="9 11">BIOML-A3</strain>
    </source>
</reference>
<keyword evidence="2" id="KW-1003">Cell membrane</keyword>
<keyword evidence="3 6" id="KW-0812">Transmembrane</keyword>
<keyword evidence="4 6" id="KW-1133">Transmembrane helix</keyword>
<feature type="transmembrane region" description="Helical" evidence="6">
    <location>
        <begin position="34"/>
        <end position="57"/>
    </location>
</feature>
<dbReference type="GO" id="GO:0005886">
    <property type="term" value="C:plasma membrane"/>
    <property type="evidence" value="ECO:0007669"/>
    <property type="project" value="UniProtKB-SubCell"/>
</dbReference>
<feature type="domain" description="Phage shock protein PspC N-terminal" evidence="7">
    <location>
        <begin position="3"/>
        <end position="59"/>
    </location>
</feature>
<organism evidence="8 10">
    <name type="scientific">Eubacterium ramulus</name>
    <dbReference type="NCBI Taxonomy" id="39490"/>
    <lineage>
        <taxon>Bacteria</taxon>
        <taxon>Bacillati</taxon>
        <taxon>Bacillota</taxon>
        <taxon>Clostridia</taxon>
        <taxon>Eubacteriales</taxon>
        <taxon>Eubacteriaceae</taxon>
        <taxon>Eubacterium</taxon>
    </lineage>
</organism>
<protein>
    <submittedName>
        <fullName evidence="8">DNA-binding transcriptional activator PspC</fullName>
    </submittedName>
    <submittedName>
        <fullName evidence="9">PspC domain-containing protein</fullName>
    </submittedName>
</protein>
<dbReference type="STRING" id="39490.ERS852448_02427"/>
<reference evidence="8 10" key="1">
    <citation type="submission" date="2015-09" db="EMBL/GenBank/DDBJ databases">
        <authorList>
            <consortium name="Pathogen Informatics"/>
        </authorList>
    </citation>
    <scope>NUCLEOTIDE SEQUENCE [LARGE SCALE GENOMIC DNA]</scope>
    <source>
        <strain evidence="8 10">2789STDY5608891</strain>
    </source>
</reference>
<dbReference type="GO" id="GO:0003677">
    <property type="term" value="F:DNA binding"/>
    <property type="evidence" value="ECO:0007669"/>
    <property type="project" value="UniProtKB-KW"/>
</dbReference>
<dbReference type="PANTHER" id="PTHR33885:SF3">
    <property type="entry name" value="PHAGE SHOCK PROTEIN C"/>
    <property type="match status" value="1"/>
</dbReference>
<dbReference type="InterPro" id="IPR052027">
    <property type="entry name" value="PspC"/>
</dbReference>
<accession>A0A173V0W9</accession>